<dbReference type="GO" id="GO:0007165">
    <property type="term" value="P:signal transduction"/>
    <property type="evidence" value="ECO:0007669"/>
    <property type="project" value="InterPro"/>
</dbReference>
<dbReference type="SMART" id="SM00173">
    <property type="entry name" value="RAS"/>
    <property type="match status" value="1"/>
</dbReference>
<dbReference type="GO" id="GO:0005886">
    <property type="term" value="C:plasma membrane"/>
    <property type="evidence" value="ECO:0007669"/>
    <property type="project" value="UniProtKB-SubCell"/>
</dbReference>
<dbReference type="FunFam" id="3.40.50.300:FF:000343">
    <property type="entry name" value="Ras family gtpase"/>
    <property type="match status" value="1"/>
</dbReference>
<evidence type="ECO:0000256" key="6">
    <source>
        <dbReference type="ARBA" id="ARBA00023134"/>
    </source>
</evidence>
<dbReference type="STRING" id="691883.A0A058ZBY8"/>
<keyword evidence="5" id="KW-0378">Hydrolase</keyword>
<dbReference type="PROSITE" id="PS51421">
    <property type="entry name" value="RAS"/>
    <property type="match status" value="1"/>
</dbReference>
<dbReference type="InterPro" id="IPR020849">
    <property type="entry name" value="Small_GTPase_Ras-type"/>
</dbReference>
<evidence type="ECO:0000256" key="3">
    <source>
        <dbReference type="ARBA" id="ARBA00022475"/>
    </source>
</evidence>
<dbReference type="InterPro" id="IPR001806">
    <property type="entry name" value="Small_GTPase"/>
</dbReference>
<proteinExistence type="predicted"/>
<reference evidence="9" key="1">
    <citation type="submission" date="2013-04" db="EMBL/GenBank/DDBJ databases">
        <title>The Genome Sequence of Fonticula alba ATCC 38817.</title>
        <authorList>
            <consortium name="The Broad Institute Genomics Platform"/>
            <person name="Russ C."/>
            <person name="Cuomo C."/>
            <person name="Burger G."/>
            <person name="Gray M.W."/>
            <person name="Holland P.W.H."/>
            <person name="King N."/>
            <person name="Lang F.B.F."/>
            <person name="Roger A.J."/>
            <person name="Ruiz-Trillo I."/>
            <person name="Brown M."/>
            <person name="Walker B."/>
            <person name="Young S."/>
            <person name="Zeng Q."/>
            <person name="Gargeya S."/>
            <person name="Fitzgerald M."/>
            <person name="Haas B."/>
            <person name="Abouelleil A."/>
            <person name="Allen A.W."/>
            <person name="Alvarado L."/>
            <person name="Arachchi H.M."/>
            <person name="Berlin A.M."/>
            <person name="Chapman S.B."/>
            <person name="Gainer-Dewar J."/>
            <person name="Goldberg J."/>
            <person name="Griggs A."/>
            <person name="Gujja S."/>
            <person name="Hansen M."/>
            <person name="Howarth C."/>
            <person name="Imamovic A."/>
            <person name="Ireland A."/>
            <person name="Larimer J."/>
            <person name="McCowan C."/>
            <person name="Murphy C."/>
            <person name="Pearson M."/>
            <person name="Poon T.W."/>
            <person name="Priest M."/>
            <person name="Roberts A."/>
            <person name="Saif S."/>
            <person name="Shea T."/>
            <person name="Sisk P."/>
            <person name="Sykes S."/>
            <person name="Wortman J."/>
            <person name="Nusbaum C."/>
            <person name="Birren B."/>
        </authorList>
    </citation>
    <scope>NUCLEOTIDE SEQUENCE [LARGE SCALE GENOMIC DNA]</scope>
    <source>
        <strain evidence="9">ATCC 38817</strain>
    </source>
</reference>
<name>A0A058ZBY8_FONAL</name>
<dbReference type="EC" id="3.6.5.2" evidence="2"/>
<dbReference type="PROSITE" id="PS51419">
    <property type="entry name" value="RAB"/>
    <property type="match status" value="1"/>
</dbReference>
<dbReference type="Gene3D" id="3.40.50.300">
    <property type="entry name" value="P-loop containing nucleotide triphosphate hydrolases"/>
    <property type="match status" value="1"/>
</dbReference>
<dbReference type="GeneID" id="20526074"/>
<dbReference type="GO" id="GO:0003925">
    <property type="term" value="F:G protein activity"/>
    <property type="evidence" value="ECO:0007669"/>
    <property type="project" value="UniProtKB-EC"/>
</dbReference>
<dbReference type="eggNOG" id="KOG0395">
    <property type="taxonomic scope" value="Eukaryota"/>
</dbReference>
<evidence type="ECO:0000256" key="7">
    <source>
        <dbReference type="ARBA" id="ARBA00023136"/>
    </source>
</evidence>
<protein>
    <recommendedName>
        <fullName evidence="2">small monomeric GTPase</fullName>
        <ecNumber evidence="2">3.6.5.2</ecNumber>
    </recommendedName>
</protein>
<keyword evidence="3" id="KW-1003">Cell membrane</keyword>
<dbReference type="RefSeq" id="XP_009493518.1">
    <property type="nucleotide sequence ID" value="XM_009495243.1"/>
</dbReference>
<gene>
    <name evidence="9" type="ORF">H696_01349</name>
</gene>
<sequence>MSNKYSLVVVGSGGVGKSAVTLNFMRGQFVEEYDPTIEDSYCKQVNLDGVDCTLDITDTAGQEEYRGLWGDKFMRSGDGFLCVYSITSKSSFEEVEVFRDQILRAKDVDTCPMIILGNKRDLEDYREVDTALGEEFARNSDALFLETSAKEGYNIEEAFFSIVRHIRDHYRNVEDEAPAAAPEAADAAAVAAPAATPADAGASTADAGKSKSSKSAGGKKSKCVLL</sequence>
<dbReference type="Proteomes" id="UP000030693">
    <property type="component" value="Unassembled WGS sequence"/>
</dbReference>
<keyword evidence="10" id="KW-1185">Reference proteome</keyword>
<dbReference type="SMART" id="SM00174">
    <property type="entry name" value="RHO"/>
    <property type="match status" value="1"/>
</dbReference>
<evidence type="ECO:0000256" key="4">
    <source>
        <dbReference type="ARBA" id="ARBA00022741"/>
    </source>
</evidence>
<dbReference type="OMA" id="TYRKQAH"/>
<dbReference type="SMART" id="SM00176">
    <property type="entry name" value="RAN"/>
    <property type="match status" value="1"/>
</dbReference>
<comment type="subcellular location">
    <subcellularLocation>
        <location evidence="1">Cell membrane</location>
    </subcellularLocation>
</comment>
<dbReference type="InterPro" id="IPR005225">
    <property type="entry name" value="Small_GTP-bd"/>
</dbReference>
<dbReference type="Pfam" id="PF00071">
    <property type="entry name" value="Ras"/>
    <property type="match status" value="1"/>
</dbReference>
<dbReference type="NCBIfam" id="TIGR00231">
    <property type="entry name" value="small_GTP"/>
    <property type="match status" value="1"/>
</dbReference>
<feature type="compositionally biased region" description="Low complexity" evidence="8">
    <location>
        <begin position="178"/>
        <end position="207"/>
    </location>
</feature>
<dbReference type="InterPro" id="IPR027417">
    <property type="entry name" value="P-loop_NTPase"/>
</dbReference>
<dbReference type="GO" id="GO:0005525">
    <property type="term" value="F:GTP binding"/>
    <property type="evidence" value="ECO:0007669"/>
    <property type="project" value="UniProtKB-KW"/>
</dbReference>
<feature type="region of interest" description="Disordered" evidence="8">
    <location>
        <begin position="177"/>
        <end position="226"/>
    </location>
</feature>
<feature type="compositionally biased region" description="Basic residues" evidence="8">
    <location>
        <begin position="217"/>
        <end position="226"/>
    </location>
</feature>
<dbReference type="AlphaFoldDB" id="A0A058ZBY8"/>
<dbReference type="CDD" id="cd00876">
    <property type="entry name" value="Ras"/>
    <property type="match status" value="1"/>
</dbReference>
<evidence type="ECO:0000313" key="10">
    <source>
        <dbReference type="Proteomes" id="UP000030693"/>
    </source>
</evidence>
<dbReference type="PANTHER" id="PTHR24070">
    <property type="entry name" value="RAS, DI-RAS, AND RHEB FAMILY MEMBERS OF SMALL GTPASE SUPERFAMILY"/>
    <property type="match status" value="1"/>
</dbReference>
<keyword evidence="6" id="KW-0342">GTP-binding</keyword>
<evidence type="ECO:0000256" key="8">
    <source>
        <dbReference type="SAM" id="MobiDB-lite"/>
    </source>
</evidence>
<evidence type="ECO:0000256" key="5">
    <source>
        <dbReference type="ARBA" id="ARBA00022801"/>
    </source>
</evidence>
<dbReference type="SMART" id="SM00175">
    <property type="entry name" value="RAB"/>
    <property type="match status" value="1"/>
</dbReference>
<dbReference type="PRINTS" id="PR00449">
    <property type="entry name" value="RASTRNSFRMNG"/>
</dbReference>
<evidence type="ECO:0000256" key="2">
    <source>
        <dbReference type="ARBA" id="ARBA00011984"/>
    </source>
</evidence>
<keyword evidence="7" id="KW-0472">Membrane</keyword>
<evidence type="ECO:0000313" key="9">
    <source>
        <dbReference type="EMBL" id="KCV71940.1"/>
    </source>
</evidence>
<dbReference type="SUPFAM" id="SSF52540">
    <property type="entry name" value="P-loop containing nucleoside triphosphate hydrolases"/>
    <property type="match status" value="1"/>
</dbReference>
<accession>A0A058ZBY8</accession>
<organism evidence="9">
    <name type="scientific">Fonticula alba</name>
    <name type="common">Slime mold</name>
    <dbReference type="NCBI Taxonomy" id="691883"/>
    <lineage>
        <taxon>Eukaryota</taxon>
        <taxon>Rotosphaerida</taxon>
        <taxon>Fonticulaceae</taxon>
        <taxon>Fonticula</taxon>
    </lineage>
</organism>
<keyword evidence="4" id="KW-0547">Nucleotide-binding</keyword>
<dbReference type="OrthoDB" id="5976022at2759"/>
<evidence type="ECO:0000256" key="1">
    <source>
        <dbReference type="ARBA" id="ARBA00004236"/>
    </source>
</evidence>
<dbReference type="EMBL" id="KB932202">
    <property type="protein sequence ID" value="KCV71940.1"/>
    <property type="molecule type" value="Genomic_DNA"/>
</dbReference>